<comment type="caution">
    <text evidence="2">The sequence shown here is derived from an EMBL/GenBank/DDBJ whole genome shotgun (WGS) entry which is preliminary data.</text>
</comment>
<dbReference type="AlphaFoldDB" id="A0A7X0TSS7"/>
<dbReference type="EMBL" id="JACHHU010000005">
    <property type="protein sequence ID" value="MBB6542429.1"/>
    <property type="molecule type" value="Genomic_DNA"/>
</dbReference>
<keyword evidence="2" id="KW-0251">Elongation factor</keyword>
<dbReference type="InterPro" id="IPR011528">
    <property type="entry name" value="NERD"/>
</dbReference>
<evidence type="ECO:0000313" key="3">
    <source>
        <dbReference type="Proteomes" id="UP000537141"/>
    </source>
</evidence>
<protein>
    <submittedName>
        <fullName evidence="2">Transcription elongation factor Elf1</fullName>
    </submittedName>
</protein>
<keyword evidence="3" id="KW-1185">Reference proteome</keyword>
<feature type="domain" description="NERD" evidence="1">
    <location>
        <begin position="18"/>
        <end position="135"/>
    </location>
</feature>
<dbReference type="RefSeq" id="WP_184423070.1">
    <property type="nucleotide sequence ID" value="NZ_AP027362.1"/>
</dbReference>
<dbReference type="PROSITE" id="PS50965">
    <property type="entry name" value="NERD"/>
    <property type="match status" value="1"/>
</dbReference>
<proteinExistence type="predicted"/>
<sequence>MILKDKKLQNTVSPTAKAGQRQEQDVAFFLRRTFKDHQQVYVINDFKFTHNDETAQIDHLIVYPFGFVLIESKSITGEVKVNDLGEWTRSLNSKWSGMASPIKQVELQQMLLREMLHANRESILGKLLGIKQQSFGMLCWHNVCAVSSNAIIDRDSMPNDVSKQLVKTEFLVDKLNEIMKLKTYAITKLNPFDTRPGFNDEELKSITAFLMDQLGGSKTVEKVVQQEVVNTPVKKVESIADSILQCKSCGEKSDYSAQYGRYGYFIKCNKCETNTAMKTPCVSCSSKNTKVSKKKESYTLNCGDCEQNTVIMQ</sequence>
<organism evidence="2 3">
    <name type="scientific">Thalassotalea piscium</name>
    <dbReference type="NCBI Taxonomy" id="1230533"/>
    <lineage>
        <taxon>Bacteria</taxon>
        <taxon>Pseudomonadati</taxon>
        <taxon>Pseudomonadota</taxon>
        <taxon>Gammaproteobacteria</taxon>
        <taxon>Alteromonadales</taxon>
        <taxon>Colwelliaceae</taxon>
        <taxon>Thalassotalea</taxon>
    </lineage>
</organism>
<gene>
    <name evidence="2" type="ORF">HNQ55_000918</name>
</gene>
<evidence type="ECO:0000259" key="1">
    <source>
        <dbReference type="PROSITE" id="PS50965"/>
    </source>
</evidence>
<dbReference type="GO" id="GO:0003746">
    <property type="term" value="F:translation elongation factor activity"/>
    <property type="evidence" value="ECO:0007669"/>
    <property type="project" value="UniProtKB-KW"/>
</dbReference>
<dbReference type="Pfam" id="PF08378">
    <property type="entry name" value="NERD"/>
    <property type="match status" value="1"/>
</dbReference>
<accession>A0A7X0TSS7</accession>
<reference evidence="2 3" key="1">
    <citation type="submission" date="2020-08" db="EMBL/GenBank/DDBJ databases">
        <title>Genomic Encyclopedia of Type Strains, Phase IV (KMG-IV): sequencing the most valuable type-strain genomes for metagenomic binning, comparative biology and taxonomic classification.</title>
        <authorList>
            <person name="Goeker M."/>
        </authorList>
    </citation>
    <scope>NUCLEOTIDE SEQUENCE [LARGE SCALE GENOMIC DNA]</scope>
    <source>
        <strain evidence="2 3">DSM 26287</strain>
    </source>
</reference>
<keyword evidence="2" id="KW-0648">Protein biosynthesis</keyword>
<name>A0A7X0TSS7_9GAMM</name>
<dbReference type="Proteomes" id="UP000537141">
    <property type="component" value="Unassembled WGS sequence"/>
</dbReference>
<evidence type="ECO:0000313" key="2">
    <source>
        <dbReference type="EMBL" id="MBB6542429.1"/>
    </source>
</evidence>